<sequence length="170" mass="19137">MGEQLFAQRARQTEQNELGAQRSLRSQDAPPPYLSNYSPKIQAWTLATNRKATPYHGQARRSRAMAGNQNAENQLQNTGRRTIRVFQANVGKIPPAHDCALALADAEQYDVVLLQGLWTESKEGRCPTKTHSSYDKFTPVDSWINNSTCPRVMTYVRHRPGLTADQQTSH</sequence>
<evidence type="ECO:0000313" key="1">
    <source>
        <dbReference type="EMBL" id="KAL3954348.1"/>
    </source>
</evidence>
<comment type="caution">
    <text evidence="1">The sequence shown here is derived from an EMBL/GenBank/DDBJ whole genome shotgun (WGS) entry which is preliminary data.</text>
</comment>
<organism evidence="1 2">
    <name type="scientific">Purpureocillium lilacinum</name>
    <name type="common">Paecilomyces lilacinus</name>
    <dbReference type="NCBI Taxonomy" id="33203"/>
    <lineage>
        <taxon>Eukaryota</taxon>
        <taxon>Fungi</taxon>
        <taxon>Dikarya</taxon>
        <taxon>Ascomycota</taxon>
        <taxon>Pezizomycotina</taxon>
        <taxon>Sordariomycetes</taxon>
        <taxon>Hypocreomycetidae</taxon>
        <taxon>Hypocreales</taxon>
        <taxon>Ophiocordycipitaceae</taxon>
        <taxon>Purpureocillium</taxon>
    </lineage>
</organism>
<proteinExistence type="predicted"/>
<dbReference type="Proteomes" id="UP001638806">
    <property type="component" value="Unassembled WGS sequence"/>
</dbReference>
<dbReference type="EMBL" id="JBGNUJ010000010">
    <property type="protein sequence ID" value="KAL3954348.1"/>
    <property type="molecule type" value="Genomic_DNA"/>
</dbReference>
<protein>
    <submittedName>
        <fullName evidence="1">Uncharacterized protein</fullName>
    </submittedName>
</protein>
<name>A0ACC4DE58_PURLI</name>
<reference evidence="1" key="1">
    <citation type="submission" date="2024-12" db="EMBL/GenBank/DDBJ databases">
        <title>Comparative genomics and development of molecular markers within Purpureocillium lilacinum and among Purpureocillium species.</title>
        <authorList>
            <person name="Yeh Z.-Y."/>
            <person name="Ni N.-T."/>
            <person name="Lo P.-H."/>
            <person name="Mushyakhwo K."/>
            <person name="Lin C.-F."/>
            <person name="Nai Y.-S."/>
        </authorList>
    </citation>
    <scope>NUCLEOTIDE SEQUENCE</scope>
    <source>
        <strain evidence="1">NCHU-NPUST-175</strain>
    </source>
</reference>
<gene>
    <name evidence="1" type="ORF">ACCO45_009911</name>
</gene>
<evidence type="ECO:0000313" key="2">
    <source>
        <dbReference type="Proteomes" id="UP001638806"/>
    </source>
</evidence>
<keyword evidence="2" id="KW-1185">Reference proteome</keyword>
<accession>A0ACC4DE58</accession>